<keyword evidence="2" id="KW-1133">Transmembrane helix</keyword>
<evidence type="ECO:0000313" key="5">
    <source>
        <dbReference type="Proteomes" id="UP000718564"/>
    </source>
</evidence>
<dbReference type="InterPro" id="IPR029052">
    <property type="entry name" value="Metallo-depent_PP-like"/>
</dbReference>
<dbReference type="EMBL" id="QMEB01000069">
    <property type="protein sequence ID" value="NMG19976.1"/>
    <property type="molecule type" value="Genomic_DNA"/>
</dbReference>
<evidence type="ECO:0000313" key="4">
    <source>
        <dbReference type="EMBL" id="NMG19976.1"/>
    </source>
</evidence>
<dbReference type="Proteomes" id="UP000718564">
    <property type="component" value="Unassembled WGS sequence"/>
</dbReference>
<dbReference type="PANTHER" id="PTHR33393">
    <property type="entry name" value="POLYGLUTAMINE SYNTHESIS ACCESSORY PROTEIN RV0574C-RELATED"/>
    <property type="match status" value="1"/>
</dbReference>
<evidence type="ECO:0000259" key="3">
    <source>
        <dbReference type="SMART" id="SM00854"/>
    </source>
</evidence>
<dbReference type="InterPro" id="IPR052169">
    <property type="entry name" value="CW_Biosynth-Accessory"/>
</dbReference>
<reference evidence="4 5" key="1">
    <citation type="submission" date="2018-06" db="EMBL/GenBank/DDBJ databases">
        <title>Comparative genomics of Brasilonema spp. strains.</title>
        <authorList>
            <person name="Alvarenga D.O."/>
            <person name="Fiore M.F."/>
            <person name="Varani A.M."/>
        </authorList>
    </citation>
    <scope>NUCLEOTIDE SEQUENCE [LARGE SCALE GENOMIC DNA]</scope>
    <source>
        <strain evidence="4 5">SPC951</strain>
    </source>
</reference>
<evidence type="ECO:0000256" key="2">
    <source>
        <dbReference type="SAM" id="Phobius"/>
    </source>
</evidence>
<comment type="similarity">
    <text evidence="1">Belongs to the CapA family.</text>
</comment>
<keyword evidence="2" id="KW-0472">Membrane</keyword>
<sequence>MLNQKLIKLVSFSFISFCFCLGIGIGLFIRVEQLQRTNASTTSTDTQPIPFSTPEYTSGDTITIQAVGDIIPGTNYPNYKLPRNRNLLLPNSVRAYLQKADILFGNFESSLTNYPHSAKDISRGQVFAFRSPPKYAQLFADVGFDVMNIANNHALDFGYVGFQDTVKNLKAVGIETLGHKNQILLLKVNNIVVGMIAFAPYEFYNSIHDLETAKALVQKAKTQANVVIVSMHAGAEGTNALRVHDKTEFFYGENRGNSIQFARTMIDTGADLVIGHGPHVPRAIEIYNRKLIAYSLGNFLGYRTLSTTAEAGYSMILEVKLNSKGDFVFGKIIPVHLNAQGIPHIDQRFRTVGLLRYLNNKDFPDDLVKINKKGEIVVADK</sequence>
<feature type="domain" description="Capsule synthesis protein CapA" evidence="3">
    <location>
        <begin position="63"/>
        <end position="303"/>
    </location>
</feature>
<evidence type="ECO:0000256" key="1">
    <source>
        <dbReference type="ARBA" id="ARBA00005662"/>
    </source>
</evidence>
<name>A0ABX1P7Q5_9CYAN</name>
<comment type="caution">
    <text evidence="4">The sequence shown here is derived from an EMBL/GenBank/DDBJ whole genome shotgun (WGS) entry which is preliminary data.</text>
</comment>
<dbReference type="Gene3D" id="3.60.21.10">
    <property type="match status" value="1"/>
</dbReference>
<dbReference type="RefSeq" id="WP_169155239.1">
    <property type="nucleotide sequence ID" value="NZ_CAWPJE010000045.1"/>
</dbReference>
<accession>A0ABX1P7Q5</accession>
<feature type="transmembrane region" description="Helical" evidence="2">
    <location>
        <begin position="6"/>
        <end position="29"/>
    </location>
</feature>
<organism evidence="4 5">
    <name type="scientific">Brasilonema bromeliae SPC951</name>
    <dbReference type="NCBI Taxonomy" id="385972"/>
    <lineage>
        <taxon>Bacteria</taxon>
        <taxon>Bacillati</taxon>
        <taxon>Cyanobacteriota</taxon>
        <taxon>Cyanophyceae</taxon>
        <taxon>Nostocales</taxon>
        <taxon>Scytonemataceae</taxon>
        <taxon>Brasilonema</taxon>
        <taxon>Bromeliae group (in: Brasilonema)</taxon>
    </lineage>
</organism>
<proteinExistence type="inferred from homology"/>
<dbReference type="SMART" id="SM00854">
    <property type="entry name" value="PGA_cap"/>
    <property type="match status" value="1"/>
</dbReference>
<keyword evidence="2" id="KW-0812">Transmembrane</keyword>
<dbReference type="CDD" id="cd07381">
    <property type="entry name" value="MPP_CapA"/>
    <property type="match status" value="1"/>
</dbReference>
<dbReference type="SUPFAM" id="SSF56300">
    <property type="entry name" value="Metallo-dependent phosphatases"/>
    <property type="match status" value="1"/>
</dbReference>
<keyword evidence="5" id="KW-1185">Reference proteome</keyword>
<gene>
    <name evidence="4" type="ORF">DP116_11095</name>
</gene>
<dbReference type="InterPro" id="IPR019079">
    <property type="entry name" value="Capsule_synth_CapA"/>
</dbReference>
<dbReference type="PANTHER" id="PTHR33393:SF11">
    <property type="entry name" value="POLYGLUTAMINE SYNTHESIS ACCESSORY PROTEIN RV0574C-RELATED"/>
    <property type="match status" value="1"/>
</dbReference>
<dbReference type="Pfam" id="PF09587">
    <property type="entry name" value="PGA_cap"/>
    <property type="match status" value="1"/>
</dbReference>
<protein>
    <submittedName>
        <fullName evidence="4">CapA family protein</fullName>
    </submittedName>
</protein>